<gene>
    <name evidence="1" type="ORF">CRG98_004312</name>
</gene>
<reference evidence="1 2" key="1">
    <citation type="submission" date="2017-11" db="EMBL/GenBank/DDBJ databases">
        <title>De-novo sequencing of pomegranate (Punica granatum L.) genome.</title>
        <authorList>
            <person name="Akparov Z."/>
            <person name="Amiraslanov A."/>
            <person name="Hajiyeva S."/>
            <person name="Abbasov M."/>
            <person name="Kaur K."/>
            <person name="Hamwieh A."/>
            <person name="Solovyev V."/>
            <person name="Salamov A."/>
            <person name="Braich B."/>
            <person name="Kosarev P."/>
            <person name="Mahmoud A."/>
            <person name="Hajiyev E."/>
            <person name="Babayeva S."/>
            <person name="Izzatullayeva V."/>
            <person name="Mammadov A."/>
            <person name="Mammadov A."/>
            <person name="Sharifova S."/>
            <person name="Ojaghi J."/>
            <person name="Eynullazada K."/>
            <person name="Bayramov B."/>
            <person name="Abdulazimova A."/>
            <person name="Shahmuradov I."/>
        </authorList>
    </citation>
    <scope>NUCLEOTIDE SEQUENCE [LARGE SCALE GENOMIC DNA]</scope>
    <source>
        <strain evidence="2">cv. AG2017</strain>
        <tissue evidence="1">Leaf</tissue>
    </source>
</reference>
<accession>A0A2I0L3K0</accession>
<comment type="caution">
    <text evidence="1">The sequence shown here is derived from an EMBL/GenBank/DDBJ whole genome shotgun (WGS) entry which is preliminary data.</text>
</comment>
<dbReference type="EMBL" id="PGOL01000180">
    <property type="protein sequence ID" value="PKI75272.1"/>
    <property type="molecule type" value="Genomic_DNA"/>
</dbReference>
<evidence type="ECO:0000313" key="1">
    <source>
        <dbReference type="EMBL" id="PKI75272.1"/>
    </source>
</evidence>
<dbReference type="Pfam" id="PF14223">
    <property type="entry name" value="Retrotran_gag_2"/>
    <property type="match status" value="1"/>
</dbReference>
<evidence type="ECO:0008006" key="3">
    <source>
        <dbReference type="Google" id="ProtNLM"/>
    </source>
</evidence>
<organism evidence="1 2">
    <name type="scientific">Punica granatum</name>
    <name type="common">Pomegranate</name>
    <dbReference type="NCBI Taxonomy" id="22663"/>
    <lineage>
        <taxon>Eukaryota</taxon>
        <taxon>Viridiplantae</taxon>
        <taxon>Streptophyta</taxon>
        <taxon>Embryophyta</taxon>
        <taxon>Tracheophyta</taxon>
        <taxon>Spermatophyta</taxon>
        <taxon>Magnoliopsida</taxon>
        <taxon>eudicotyledons</taxon>
        <taxon>Gunneridae</taxon>
        <taxon>Pentapetalae</taxon>
        <taxon>rosids</taxon>
        <taxon>malvids</taxon>
        <taxon>Myrtales</taxon>
        <taxon>Lythraceae</taxon>
        <taxon>Punica</taxon>
    </lineage>
</organism>
<evidence type="ECO:0000313" key="2">
    <source>
        <dbReference type="Proteomes" id="UP000233551"/>
    </source>
</evidence>
<dbReference type="AlphaFoldDB" id="A0A2I0L3K0"/>
<name>A0A2I0L3K0_PUNGR</name>
<dbReference type="Proteomes" id="UP000233551">
    <property type="component" value="Unassembled WGS sequence"/>
</dbReference>
<sequence>MDISLALTVLPHISRCYFFSLLDLNSSNSASSIRNWYQSEVSERTKTLGAKFELEKFDGSNDFELWKIKMKALLVKHALEGALKGVKKLHVDLSPAERKTMMLKTLSVIQLSLSNKRSLTSELYLKHRLYQLKMSLRTSIGDHVDLFNQIMMDIANVKVKIEDKDWALLLLYSLPEAYEFVDTMLYGRTSIILEVVKASLNLKELQKKQPQTIFLSLPVLGSRECPCILPRVEVPSEIPPGNCTRDCDVILELNCSCWGLASYHRPLDWVSQQSQPEGWPHA</sequence>
<keyword evidence="2" id="KW-1185">Reference proteome</keyword>
<protein>
    <recommendedName>
        <fullName evidence="3">Retrovirus-related Pol polyprotein from transposon TNT 1-94</fullName>
    </recommendedName>
</protein>
<proteinExistence type="predicted"/>